<keyword evidence="3" id="KW-1185">Reference proteome</keyword>
<accession>A0AAD7FQ45</accession>
<comment type="caution">
    <text evidence="2">The sequence shown here is derived from an EMBL/GenBank/DDBJ whole genome shotgun (WGS) entry which is preliminary data.</text>
</comment>
<feature type="domain" description="CHAT" evidence="1">
    <location>
        <begin position="266"/>
        <end position="490"/>
    </location>
</feature>
<proteinExistence type="predicted"/>
<gene>
    <name evidence="2" type="ORF">B0H17DRAFT_1108759</name>
</gene>
<name>A0AAD7FQ45_MYCRO</name>
<dbReference type="InterPro" id="IPR024983">
    <property type="entry name" value="CHAT_dom"/>
</dbReference>
<evidence type="ECO:0000313" key="3">
    <source>
        <dbReference type="Proteomes" id="UP001221757"/>
    </source>
</evidence>
<sequence length="491" mass="53846">FWIPPFPCFQRLKAATTWAQHADKNNHDSALEAYETSVELLPQQALTLKSTIGLATDAAACASRLNEIGKAVEFLEAGRSVFWSQALQLHTSLDDLEAVHPELAERIRNISKELEVGSHRAVSSIRILPAVDKAHMMLDKDDQQGFEGFLRPKLMNELKAAAINGPIIVLNASRSSCTAFIVTLSRDVQSVNLENLTWDRAQLLVDLLRALLSQNDVDSPTLTKIQGREASTGIPTPQERLEGTIETLQDHTPNEDLDDCVSDYVVSSYTHTLTTLLNPPSHTASPFKMMAVIQPTTANCSNLPATVEELARIKQQVPSQWLTSLGDATPATVDIALSHLQESSVVHFACHGIQDIQNPLESGLLLTDGRLKVSELMRGKSQKKSMTLAFLSACETAKGDDTVPDEAMHLAATLLFAGFRGVVATMWTMADLDGPKIAETFYQHLFKGCNTNTDPPDLTKAAECLHNAVAKLRADTNVPFSRWVPFVHYGF</sequence>
<reference evidence="2" key="1">
    <citation type="submission" date="2023-03" db="EMBL/GenBank/DDBJ databases">
        <title>Massive genome expansion in bonnet fungi (Mycena s.s.) driven by repeated elements and novel gene families across ecological guilds.</title>
        <authorList>
            <consortium name="Lawrence Berkeley National Laboratory"/>
            <person name="Harder C.B."/>
            <person name="Miyauchi S."/>
            <person name="Viragh M."/>
            <person name="Kuo A."/>
            <person name="Thoen E."/>
            <person name="Andreopoulos B."/>
            <person name="Lu D."/>
            <person name="Skrede I."/>
            <person name="Drula E."/>
            <person name="Henrissat B."/>
            <person name="Morin E."/>
            <person name="Kohler A."/>
            <person name="Barry K."/>
            <person name="LaButti K."/>
            <person name="Morin E."/>
            <person name="Salamov A."/>
            <person name="Lipzen A."/>
            <person name="Mereny Z."/>
            <person name="Hegedus B."/>
            <person name="Baldrian P."/>
            <person name="Stursova M."/>
            <person name="Weitz H."/>
            <person name="Taylor A."/>
            <person name="Grigoriev I.V."/>
            <person name="Nagy L.G."/>
            <person name="Martin F."/>
            <person name="Kauserud H."/>
        </authorList>
    </citation>
    <scope>NUCLEOTIDE SEQUENCE</scope>
    <source>
        <strain evidence="2">CBHHK067</strain>
    </source>
</reference>
<dbReference type="EMBL" id="JARKIE010000511">
    <property type="protein sequence ID" value="KAJ7631531.1"/>
    <property type="molecule type" value="Genomic_DNA"/>
</dbReference>
<organism evidence="2 3">
    <name type="scientific">Mycena rosella</name>
    <name type="common">Pink bonnet</name>
    <name type="synonym">Agaricus rosellus</name>
    <dbReference type="NCBI Taxonomy" id="1033263"/>
    <lineage>
        <taxon>Eukaryota</taxon>
        <taxon>Fungi</taxon>
        <taxon>Dikarya</taxon>
        <taxon>Basidiomycota</taxon>
        <taxon>Agaricomycotina</taxon>
        <taxon>Agaricomycetes</taxon>
        <taxon>Agaricomycetidae</taxon>
        <taxon>Agaricales</taxon>
        <taxon>Marasmiineae</taxon>
        <taxon>Mycenaceae</taxon>
        <taxon>Mycena</taxon>
    </lineage>
</organism>
<evidence type="ECO:0000313" key="2">
    <source>
        <dbReference type="EMBL" id="KAJ7631531.1"/>
    </source>
</evidence>
<dbReference type="AlphaFoldDB" id="A0AAD7FQ45"/>
<protein>
    <submittedName>
        <fullName evidence="2">CHAT domain-containing protein</fullName>
    </submittedName>
</protein>
<feature type="non-terminal residue" evidence="2">
    <location>
        <position position="1"/>
    </location>
</feature>
<evidence type="ECO:0000259" key="1">
    <source>
        <dbReference type="Pfam" id="PF12770"/>
    </source>
</evidence>
<dbReference type="Proteomes" id="UP001221757">
    <property type="component" value="Unassembled WGS sequence"/>
</dbReference>
<dbReference type="Pfam" id="PF12770">
    <property type="entry name" value="CHAT"/>
    <property type="match status" value="1"/>
</dbReference>